<reference evidence="2" key="2">
    <citation type="submission" date="2015-08" db="UniProtKB">
        <authorList>
            <consortium name="WormBaseParasite"/>
        </authorList>
    </citation>
    <scope>IDENTIFICATION</scope>
</reference>
<evidence type="ECO:0000313" key="1">
    <source>
        <dbReference type="Proteomes" id="UP000035680"/>
    </source>
</evidence>
<sequence length="31" mass="3591">MSCCKTCLTWNDDSLVYKGSNRLKKVRLTNL</sequence>
<reference evidence="1" key="1">
    <citation type="submission" date="2014-07" db="EMBL/GenBank/DDBJ databases">
        <authorList>
            <person name="Martin A.A"/>
            <person name="De Silva N."/>
        </authorList>
    </citation>
    <scope>NUCLEOTIDE SEQUENCE</scope>
</reference>
<accession>A0A0K0FW61</accession>
<dbReference type="WBParaSite" id="SVE_1661600.1">
    <property type="protein sequence ID" value="SVE_1661600.1"/>
    <property type="gene ID" value="SVE_1661600"/>
</dbReference>
<proteinExistence type="predicted"/>
<protein>
    <submittedName>
        <fullName evidence="2">Transposase</fullName>
    </submittedName>
</protein>
<dbReference type="Proteomes" id="UP000035680">
    <property type="component" value="Unassembled WGS sequence"/>
</dbReference>
<organism evidence="1 2">
    <name type="scientific">Strongyloides venezuelensis</name>
    <name type="common">Threadworm</name>
    <dbReference type="NCBI Taxonomy" id="75913"/>
    <lineage>
        <taxon>Eukaryota</taxon>
        <taxon>Metazoa</taxon>
        <taxon>Ecdysozoa</taxon>
        <taxon>Nematoda</taxon>
        <taxon>Chromadorea</taxon>
        <taxon>Rhabditida</taxon>
        <taxon>Tylenchina</taxon>
        <taxon>Panagrolaimomorpha</taxon>
        <taxon>Strongyloidoidea</taxon>
        <taxon>Strongyloididae</taxon>
        <taxon>Strongyloides</taxon>
    </lineage>
</organism>
<evidence type="ECO:0000313" key="2">
    <source>
        <dbReference type="WBParaSite" id="SVE_1661600.1"/>
    </source>
</evidence>
<name>A0A0K0FW61_STRVS</name>
<keyword evidence="1" id="KW-1185">Reference proteome</keyword>
<dbReference type="AlphaFoldDB" id="A0A0K0FW61"/>